<name>A0A6I6F2L7_9ACTN</name>
<keyword evidence="3" id="KW-1185">Reference proteome</keyword>
<dbReference type="InterPro" id="IPR050744">
    <property type="entry name" value="AI-2_Isomerase_LsrG"/>
</dbReference>
<gene>
    <name evidence="2" type="ORF">EIZ62_01145</name>
</gene>
<keyword evidence="2" id="KW-0503">Monooxygenase</keyword>
<dbReference type="RefSeq" id="WP_156690834.1">
    <property type="nucleotide sequence ID" value="NZ_CP034279.1"/>
</dbReference>
<dbReference type="GO" id="GO:0004497">
    <property type="term" value="F:monooxygenase activity"/>
    <property type="evidence" value="ECO:0007669"/>
    <property type="project" value="UniProtKB-KW"/>
</dbReference>
<dbReference type="EMBL" id="CP034279">
    <property type="protein sequence ID" value="QGV77011.1"/>
    <property type="molecule type" value="Genomic_DNA"/>
</dbReference>
<dbReference type="Proteomes" id="UP000422572">
    <property type="component" value="Chromosome"/>
</dbReference>
<dbReference type="PROSITE" id="PS51725">
    <property type="entry name" value="ABM"/>
    <property type="match status" value="1"/>
</dbReference>
<dbReference type="KEGG" id="sfic:EIZ62_01145"/>
<dbReference type="InterPro" id="IPR007138">
    <property type="entry name" value="ABM_dom"/>
</dbReference>
<dbReference type="PANTHER" id="PTHR33336">
    <property type="entry name" value="QUINOL MONOOXYGENASE YGIN-RELATED"/>
    <property type="match status" value="1"/>
</dbReference>
<dbReference type="Gene3D" id="3.30.70.100">
    <property type="match status" value="1"/>
</dbReference>
<dbReference type="SUPFAM" id="SSF54909">
    <property type="entry name" value="Dimeric alpha+beta barrel"/>
    <property type="match status" value="1"/>
</dbReference>
<dbReference type="AlphaFoldDB" id="A0A6I6F2L7"/>
<keyword evidence="2" id="KW-0560">Oxidoreductase</keyword>
<reference evidence="2 3" key="1">
    <citation type="submission" date="2018-12" db="EMBL/GenBank/DDBJ databases">
        <title>Complete genome sequence of Streptomyces ficellus NRRL8067, the producer of ficellomycin, feldamycin and nojirimycin.</title>
        <authorList>
            <person name="Zhang H."/>
            <person name="Yue R."/>
            <person name="Liu Y."/>
            <person name="Li M."/>
            <person name="Mu H."/>
            <person name="Zhang J."/>
        </authorList>
    </citation>
    <scope>NUCLEOTIDE SEQUENCE [LARGE SCALE GENOMIC DNA]</scope>
    <source>
        <strain evidence="2 3">NRRL 8067</strain>
    </source>
</reference>
<organism evidence="2 3">
    <name type="scientific">Streptomyces ficellus</name>
    <dbReference type="NCBI Taxonomy" id="1977088"/>
    <lineage>
        <taxon>Bacteria</taxon>
        <taxon>Bacillati</taxon>
        <taxon>Actinomycetota</taxon>
        <taxon>Actinomycetes</taxon>
        <taxon>Kitasatosporales</taxon>
        <taxon>Streptomycetaceae</taxon>
        <taxon>Streptomyces</taxon>
    </lineage>
</organism>
<dbReference type="OrthoDB" id="5080511at2"/>
<proteinExistence type="predicted"/>
<evidence type="ECO:0000313" key="3">
    <source>
        <dbReference type="Proteomes" id="UP000422572"/>
    </source>
</evidence>
<evidence type="ECO:0000313" key="2">
    <source>
        <dbReference type="EMBL" id="QGV77011.1"/>
    </source>
</evidence>
<dbReference type="PANTHER" id="PTHR33336:SF3">
    <property type="entry name" value="ABM DOMAIN-CONTAINING PROTEIN"/>
    <property type="match status" value="1"/>
</dbReference>
<dbReference type="InterPro" id="IPR011008">
    <property type="entry name" value="Dimeric_a/b-barrel"/>
</dbReference>
<accession>A0A6I6F2L7</accession>
<protein>
    <submittedName>
        <fullName evidence="2">Antibiotic biosynthesis monooxygenase</fullName>
    </submittedName>
</protein>
<evidence type="ECO:0000259" key="1">
    <source>
        <dbReference type="PROSITE" id="PS51725"/>
    </source>
</evidence>
<sequence length="105" mass="12132">MTRSEPHRTIVALARVKARRSQREALRDALVTLVEPSRAEPGCSDYTLFELHDEPGTFYVRETWDDQAALDFHRATPHFRAFAARFDELLDEPIRLTRLRAVPLA</sequence>
<dbReference type="Pfam" id="PF03992">
    <property type="entry name" value="ABM"/>
    <property type="match status" value="1"/>
</dbReference>
<feature type="domain" description="ABM" evidence="1">
    <location>
        <begin position="10"/>
        <end position="99"/>
    </location>
</feature>